<organism evidence="1 2">
    <name type="scientific">Catenulispora pinistramenti</name>
    <dbReference type="NCBI Taxonomy" id="2705254"/>
    <lineage>
        <taxon>Bacteria</taxon>
        <taxon>Bacillati</taxon>
        <taxon>Actinomycetota</taxon>
        <taxon>Actinomycetes</taxon>
        <taxon>Catenulisporales</taxon>
        <taxon>Catenulisporaceae</taxon>
        <taxon>Catenulispora</taxon>
    </lineage>
</organism>
<proteinExistence type="predicted"/>
<gene>
    <name evidence="1" type="ORF">KGQ19_08455</name>
</gene>
<sequence length="55" mass="6531">MSSIEALRREHNAEDGTFLLLARAEGVWNRDAFNRLQRVMREVCEELADRDRIDR</sequence>
<name>A0ABS5KLI0_9ACTN</name>
<comment type="caution">
    <text evidence="1">The sequence shown here is derived from an EMBL/GenBank/DDBJ whole genome shotgun (WGS) entry which is preliminary data.</text>
</comment>
<evidence type="ECO:0000313" key="2">
    <source>
        <dbReference type="Proteomes" id="UP000730482"/>
    </source>
</evidence>
<dbReference type="RefSeq" id="WP_194893305.1">
    <property type="nucleotide sequence ID" value="NZ_JAAFYZ010000020.1"/>
</dbReference>
<dbReference type="EMBL" id="JAAFYZ010000020">
    <property type="protein sequence ID" value="MBS2546900.1"/>
    <property type="molecule type" value="Genomic_DNA"/>
</dbReference>
<protein>
    <submittedName>
        <fullName evidence="1">Uncharacterized protein</fullName>
    </submittedName>
</protein>
<reference evidence="1 2" key="1">
    <citation type="submission" date="2020-02" db="EMBL/GenBank/DDBJ databases">
        <title>Acidophilic actinobacteria isolated from forest soil.</title>
        <authorList>
            <person name="Golinska P."/>
        </authorList>
    </citation>
    <scope>NUCLEOTIDE SEQUENCE [LARGE SCALE GENOMIC DNA]</scope>
    <source>
        <strain evidence="1 2">NL8</strain>
    </source>
</reference>
<keyword evidence="2" id="KW-1185">Reference proteome</keyword>
<accession>A0ABS5KLI0</accession>
<dbReference type="Proteomes" id="UP000730482">
    <property type="component" value="Unassembled WGS sequence"/>
</dbReference>
<evidence type="ECO:0000313" key="1">
    <source>
        <dbReference type="EMBL" id="MBS2546900.1"/>
    </source>
</evidence>